<feature type="compositionally biased region" description="Low complexity" evidence="1">
    <location>
        <begin position="302"/>
        <end position="321"/>
    </location>
</feature>
<feature type="compositionally biased region" description="Low complexity" evidence="1">
    <location>
        <begin position="1655"/>
        <end position="1668"/>
    </location>
</feature>
<feature type="compositionally biased region" description="Low complexity" evidence="1">
    <location>
        <begin position="1"/>
        <end position="17"/>
    </location>
</feature>
<dbReference type="SMART" id="SM00160">
    <property type="entry name" value="RanBD"/>
    <property type="match status" value="1"/>
</dbReference>
<feature type="region of interest" description="Disordered" evidence="1">
    <location>
        <begin position="1015"/>
        <end position="1274"/>
    </location>
</feature>
<feature type="compositionally biased region" description="Polar residues" evidence="1">
    <location>
        <begin position="1560"/>
        <end position="1572"/>
    </location>
</feature>
<feature type="compositionally biased region" description="Basic and acidic residues" evidence="1">
    <location>
        <begin position="565"/>
        <end position="574"/>
    </location>
</feature>
<sequence>MSDVPQRASASQMAARSFSKRPTGRRKPLTTPSASPQPQQQSFPSLSQNNNLFGKIGGSGDFSFSAGGPSLSFSSPQPSFGGFNINNANSNPPANNHANPQATFSFGSTTSDNSNNSFTGDDREESMGKRKATDSLGEGGLSATVNAMNDVPLFAQAPPEIEQSFVASTGVPQAAFTFGSSSGTGLFGASSSTPPFNPFAPAPAPAADSQNKNIFGASTSAQNNPFAPAASTGSQGSVFGAASTSRPSTPSNIFAPAAPVAGPANNFGAPSTSTPTSSDANNIFAPEAAAGSQGNIFGGFGQPAAQASQSQASQPEPAQPAKSTFLFGSSTPAQPAASLFGAPTPTQPAAVQFGSTTQSTQASSAPGFGATPATSSVPTNNMFGTVQQQQEQKPSELSTPAQTPGLFQTAPIQVPSTSIPFGSESQSGAPSVSTLFGTPQPAASSSTGNLFGSVTQAPTQQSTGLFNTSQPQPTPASGLSTNLGGSLFNRVEPPQNTAPAAATTTAAAATGLSLFDRTTKPVDSEHVQEPTPSTTIEPTINGSSVFGQVQPAPPTNEPSTASRSIFDRITRDSDGNPIRELPQSSGASSTQPSNSLSHLNQPMPQQSNNIHTTDNSNTQVRSPSEMFAQLSISSDPEPVVNSSAISSFAIGQLLQPQPSQKLCQCLRVPEFEAALTESLESGDFAQYFISSAHPAVRDENLHIIERAVHEPSFLQMLEESLEAGRFVHFDRFVPQAVQSPQIIPQCTQFPQVNLQPAQIFHQQNNPLESNRATAQPFQQSVNPDAGPTMFADLEPPPKPGKPLAIPLGPAIPRPSKPPKPSNYPHHIGPTMGIGLQPLYNQKSVLLPFTRTHKVVATFAGKMSEHDILLEIASYPPCLREVLESSQDSFTKAAQQLLTEARETQKWPAPSLVKKDEILTELVKKIKANTNPKGASTTRQPHTPPPGPAAEIPEEFMDPLIPAHFTSEQRLDFYVAYRIRALNIALQKQCSTIPAGSITAAVSYYNEQREKILAARGKPYKSSKRKAVLEEQDLASSKRARETQPSNQAAPAGTSNTTRSTPAAASAATLEPSTSNGTAASLFGAAPAASPTKNKRKAEYQISDRDPDGSVEEQRRLKMPKVNGNTSSETSNIFKTIVDSPKSTPSPTKKVHSLEFTGKTTDTQTPRANPFATIQVPGSASKSVPSPSTNIFSSKAAESVPSPARSASPPATTAAAQPIKPPTFGVKPPTFGSGPVNFLAQFGQQAKKDEKDNEEKLMEKAKEEDMDSDDDEAEWEAKYKEKRKAELKELEELAKSKRASFVAGKGFTFGETSKTADATSTTSTSLGTSAKSIFNTSTAGASTSLFSQTPPPSSGGSIFGSTNGSRASTPGGSVLDSHAPGKAATFSSNIFGHLSGPNSPANGQDKDSDDESDHHGESDSENKDPTYQPPAQGSEAGSGPTTPVEKTGAGIASAKKATSNPFVFGSQSTGTTQVAKPLFGQSTSSSTGMFGAPSGTSSGTSTPSGGLFDRISKDSNGNPIRQLPAEEKENTQPNTTNIFGGSNSLFGNSTSSTNGTISTSDAPASTSIFGQTDKTWKPDSPIRFGSATQNGSSTIMPTVNVTDASPTKSNIFGGLFGSNAASKAAAPSNGGLFGSATTPSLAPSAGAVGWSFGGPSSTASSLLPSATTSRAPSPGQTTDGDSAAEGSNDPDAERHEQIDLTKGGPGEEHEDCIHEVRAKALKFTPSDAGNPWSTKGLGPLRVLQHKETKATRVLLRADPSGTIVLNKGILAGVEYAAKGKTLKFLCTSDSGSGLETWMLQVKTPESAIALAEVLESNKSSS</sequence>
<dbReference type="PANTHER" id="PTHR38697">
    <property type="entry name" value="NUCLEAR PORE COMPLEX PROTEIN SIMILAR TO S. CEREVISIAE NUP2 (EUROFUNG)"/>
    <property type="match status" value="1"/>
</dbReference>
<comment type="caution">
    <text evidence="3">The sequence shown here is derived from an EMBL/GenBank/DDBJ whole genome shotgun (WGS) entry which is preliminary data.</text>
</comment>
<dbReference type="Proteomes" id="UP000256328">
    <property type="component" value="Unassembled WGS sequence"/>
</dbReference>
<feature type="region of interest" description="Disordered" evidence="1">
    <location>
        <begin position="1310"/>
        <end position="1329"/>
    </location>
</feature>
<feature type="compositionally biased region" description="Low complexity" evidence="1">
    <location>
        <begin position="1536"/>
        <end position="1559"/>
    </location>
</feature>
<feature type="region of interest" description="Disordered" evidence="1">
    <location>
        <begin position="1340"/>
        <end position="1594"/>
    </location>
</feature>
<dbReference type="InterPro" id="IPR000156">
    <property type="entry name" value="Ran_bind_dom"/>
</dbReference>
<dbReference type="InterPro" id="IPR011993">
    <property type="entry name" value="PH-like_dom_sf"/>
</dbReference>
<feature type="compositionally biased region" description="Basic residues" evidence="1">
    <location>
        <begin position="18"/>
        <end position="28"/>
    </location>
</feature>
<evidence type="ECO:0000256" key="1">
    <source>
        <dbReference type="SAM" id="MobiDB-lite"/>
    </source>
</evidence>
<feature type="region of interest" description="Disordered" evidence="1">
    <location>
        <begin position="219"/>
        <end position="257"/>
    </location>
</feature>
<gene>
    <name evidence="3" type="ORF">BP5796_10960</name>
</gene>
<feature type="domain" description="RanBD1" evidence="2">
    <location>
        <begin position="1705"/>
        <end position="1774"/>
    </location>
</feature>
<name>A0A3D8QLS6_9HELO</name>
<feature type="compositionally biased region" description="Polar residues" evidence="1">
    <location>
        <begin position="1175"/>
        <end position="1192"/>
    </location>
</feature>
<feature type="region of interest" description="Disordered" evidence="1">
    <location>
        <begin position="928"/>
        <end position="947"/>
    </location>
</feature>
<feature type="compositionally biased region" description="Basic and acidic residues" evidence="1">
    <location>
        <begin position="1690"/>
        <end position="1708"/>
    </location>
</feature>
<feature type="region of interest" description="Disordered" evidence="1">
    <location>
        <begin position="520"/>
        <end position="622"/>
    </location>
</feature>
<feature type="compositionally biased region" description="Low complexity" evidence="1">
    <location>
        <begin position="1490"/>
        <end position="1505"/>
    </location>
</feature>
<dbReference type="PROSITE" id="PS50196">
    <property type="entry name" value="RANBD1"/>
    <property type="match status" value="1"/>
</dbReference>
<dbReference type="PANTHER" id="PTHR38697:SF1">
    <property type="entry name" value="NUCLEAR PORE COMPLEX PROTEIN SIMILAR TO S. CEREVISIAE NUP2 (EUROFUNG)"/>
    <property type="match status" value="1"/>
</dbReference>
<feature type="compositionally biased region" description="Basic and acidic residues" evidence="1">
    <location>
        <begin position="1411"/>
        <end position="1423"/>
    </location>
</feature>
<dbReference type="Gene3D" id="2.30.29.30">
    <property type="entry name" value="Pleckstrin-homology domain (PH domain)/Phosphotyrosine-binding domain (PTB)"/>
    <property type="match status" value="1"/>
</dbReference>
<feature type="region of interest" description="Disordered" evidence="1">
    <location>
        <begin position="1655"/>
        <end position="1708"/>
    </location>
</feature>
<dbReference type="Pfam" id="PF00638">
    <property type="entry name" value="Ran_BP1"/>
    <property type="match status" value="1"/>
</dbReference>
<evidence type="ECO:0000259" key="2">
    <source>
        <dbReference type="PROSITE" id="PS50196"/>
    </source>
</evidence>
<feature type="compositionally biased region" description="Basic and acidic residues" evidence="1">
    <location>
        <begin position="1245"/>
        <end position="1262"/>
    </location>
</feature>
<keyword evidence="4" id="KW-1185">Reference proteome</keyword>
<feature type="compositionally biased region" description="Polar residues" evidence="1">
    <location>
        <begin position="1361"/>
        <end position="1370"/>
    </location>
</feature>
<feature type="compositionally biased region" description="Low complexity" evidence="1">
    <location>
        <begin position="529"/>
        <end position="540"/>
    </location>
</feature>
<feature type="compositionally biased region" description="Low complexity" evidence="1">
    <location>
        <begin position="1311"/>
        <end position="1329"/>
    </location>
</feature>
<feature type="compositionally biased region" description="Polar residues" evidence="1">
    <location>
        <begin position="1384"/>
        <end position="1401"/>
    </location>
</feature>
<feature type="compositionally biased region" description="Polar residues" evidence="1">
    <location>
        <begin position="928"/>
        <end position="939"/>
    </location>
</feature>
<proteinExistence type="predicted"/>
<evidence type="ECO:0000313" key="3">
    <source>
        <dbReference type="EMBL" id="RDW62658.1"/>
    </source>
</evidence>
<dbReference type="SUPFAM" id="SSF50729">
    <property type="entry name" value="PH domain-like"/>
    <property type="match status" value="1"/>
</dbReference>
<feature type="compositionally biased region" description="Polar residues" evidence="1">
    <location>
        <begin position="219"/>
        <end position="252"/>
    </location>
</feature>
<feature type="region of interest" description="Disordered" evidence="1">
    <location>
        <begin position="294"/>
        <end position="498"/>
    </location>
</feature>
<reference evidence="3 4" key="1">
    <citation type="journal article" date="2018" name="IMA Fungus">
        <title>IMA Genome-F 9: Draft genome sequence of Annulohypoxylon stygium, Aspergillus mulundensis, Berkeleyomyces basicola (syn. Thielaviopsis basicola), Ceratocystis smalleyi, two Cercospora beticola strains, Coleophoma cylindrospora, Fusarium fracticaudum, Phialophora cf. hyalina, and Morchella septimelata.</title>
        <authorList>
            <person name="Wingfield B.D."/>
            <person name="Bills G.F."/>
            <person name="Dong Y."/>
            <person name="Huang W."/>
            <person name="Nel W.J."/>
            <person name="Swalarsk-Parry B.S."/>
            <person name="Vaghefi N."/>
            <person name="Wilken P.M."/>
            <person name="An Z."/>
            <person name="de Beer Z.W."/>
            <person name="De Vos L."/>
            <person name="Chen L."/>
            <person name="Duong T.A."/>
            <person name="Gao Y."/>
            <person name="Hammerbacher A."/>
            <person name="Kikkert J.R."/>
            <person name="Li Y."/>
            <person name="Li H."/>
            <person name="Li K."/>
            <person name="Li Q."/>
            <person name="Liu X."/>
            <person name="Ma X."/>
            <person name="Naidoo K."/>
            <person name="Pethybridge S.J."/>
            <person name="Sun J."/>
            <person name="Steenkamp E.T."/>
            <person name="van der Nest M.A."/>
            <person name="van Wyk S."/>
            <person name="Wingfield M.J."/>
            <person name="Xiong C."/>
            <person name="Yue Q."/>
            <person name="Zhang X."/>
        </authorList>
    </citation>
    <scope>NUCLEOTIDE SEQUENCE [LARGE SCALE GENOMIC DNA]</scope>
    <source>
        <strain evidence="3 4">BP5796</strain>
    </source>
</reference>
<dbReference type="CDD" id="cd13170">
    <property type="entry name" value="RanBD_NUP50"/>
    <property type="match status" value="1"/>
</dbReference>
<feature type="region of interest" description="Disordered" evidence="1">
    <location>
        <begin position="1"/>
        <end position="138"/>
    </location>
</feature>
<feature type="compositionally biased region" description="Low complexity" evidence="1">
    <location>
        <begin position="355"/>
        <end position="365"/>
    </location>
</feature>
<accession>A0A3D8QLS6</accession>
<feature type="compositionally biased region" description="Polar residues" evidence="1">
    <location>
        <begin position="1455"/>
        <end position="1487"/>
    </location>
</feature>
<organism evidence="3 4">
    <name type="scientific">Coleophoma crateriformis</name>
    <dbReference type="NCBI Taxonomy" id="565419"/>
    <lineage>
        <taxon>Eukaryota</taxon>
        <taxon>Fungi</taxon>
        <taxon>Dikarya</taxon>
        <taxon>Ascomycota</taxon>
        <taxon>Pezizomycotina</taxon>
        <taxon>Leotiomycetes</taxon>
        <taxon>Helotiales</taxon>
        <taxon>Dermateaceae</taxon>
        <taxon>Coleophoma</taxon>
    </lineage>
</organism>
<feature type="compositionally biased region" description="Polar residues" evidence="1">
    <location>
        <begin position="1585"/>
        <end position="1594"/>
    </location>
</feature>
<dbReference type="InterPro" id="IPR053074">
    <property type="entry name" value="NPC_Nucleoporin"/>
</dbReference>
<feature type="compositionally biased region" description="Low complexity" evidence="1">
    <location>
        <begin position="29"/>
        <end position="53"/>
    </location>
</feature>
<feature type="compositionally biased region" description="Low complexity" evidence="1">
    <location>
        <begin position="1195"/>
        <end position="1217"/>
    </location>
</feature>
<feature type="compositionally biased region" description="Polar residues" evidence="1">
    <location>
        <begin position="372"/>
        <end position="484"/>
    </location>
</feature>
<feature type="compositionally biased region" description="Low complexity" evidence="1">
    <location>
        <begin position="1053"/>
        <end position="1090"/>
    </location>
</feature>
<feature type="compositionally biased region" description="Basic and acidic residues" evidence="1">
    <location>
        <begin position="1096"/>
        <end position="1115"/>
    </location>
</feature>
<feature type="compositionally biased region" description="Polar residues" evidence="1">
    <location>
        <begin position="1157"/>
        <end position="1166"/>
    </location>
</feature>
<evidence type="ECO:0000313" key="4">
    <source>
        <dbReference type="Proteomes" id="UP000256328"/>
    </source>
</evidence>
<dbReference type="OrthoDB" id="185618at2759"/>
<feature type="compositionally biased region" description="Polar residues" evidence="1">
    <location>
        <begin position="1122"/>
        <end position="1133"/>
    </location>
</feature>
<feature type="compositionally biased region" description="Acidic residues" evidence="1">
    <location>
        <begin position="1263"/>
        <end position="1273"/>
    </location>
</feature>
<protein>
    <recommendedName>
        <fullName evidence="2">RanBD1 domain-containing protein</fullName>
    </recommendedName>
</protein>
<feature type="compositionally biased region" description="Polar residues" evidence="1">
    <location>
        <begin position="582"/>
        <end position="622"/>
    </location>
</feature>
<feature type="compositionally biased region" description="Polar residues" evidence="1">
    <location>
        <begin position="1669"/>
        <end position="1679"/>
    </location>
</feature>
<dbReference type="EMBL" id="PDLN01000017">
    <property type="protein sequence ID" value="RDW62658.1"/>
    <property type="molecule type" value="Genomic_DNA"/>
</dbReference>
<feature type="compositionally biased region" description="Low complexity" evidence="1">
    <location>
        <begin position="61"/>
        <end position="119"/>
    </location>
</feature>